<evidence type="ECO:0000313" key="3">
    <source>
        <dbReference type="Proteomes" id="UP001224997"/>
    </source>
</evidence>
<evidence type="ECO:0000313" key="2">
    <source>
        <dbReference type="EMBL" id="MDP5307002.1"/>
    </source>
</evidence>
<name>A0ABT9JB13_9RHOB</name>
<dbReference type="SUPFAM" id="SSF48317">
    <property type="entry name" value="Acid phosphatase/Vanadium-dependent haloperoxidase"/>
    <property type="match status" value="1"/>
</dbReference>
<dbReference type="InterPro" id="IPR036938">
    <property type="entry name" value="PAP2/HPO_sf"/>
</dbReference>
<organism evidence="2 3">
    <name type="scientific">Paracoccus spongiarum</name>
    <dbReference type="NCBI Taxonomy" id="3064387"/>
    <lineage>
        <taxon>Bacteria</taxon>
        <taxon>Pseudomonadati</taxon>
        <taxon>Pseudomonadota</taxon>
        <taxon>Alphaproteobacteria</taxon>
        <taxon>Rhodobacterales</taxon>
        <taxon>Paracoccaceae</taxon>
        <taxon>Paracoccus</taxon>
    </lineage>
</organism>
<dbReference type="Gene3D" id="1.20.144.10">
    <property type="entry name" value="Phosphatidic acid phosphatase type 2/haloperoxidase"/>
    <property type="match status" value="1"/>
</dbReference>
<proteinExistence type="predicted"/>
<feature type="domain" description="Phosphatidic acid phosphatase type 2/haloperoxidase" evidence="1">
    <location>
        <begin position="154"/>
        <end position="268"/>
    </location>
</feature>
<comment type="caution">
    <text evidence="2">The sequence shown here is derived from an EMBL/GenBank/DDBJ whole genome shotgun (WGS) entry which is preliminary data.</text>
</comment>
<dbReference type="RefSeq" id="WP_305962848.1">
    <property type="nucleotide sequence ID" value="NZ_JAVAMQ010000005.1"/>
</dbReference>
<keyword evidence="3" id="KW-1185">Reference proteome</keyword>
<sequence length="345" mass="35952">MGSGSAMMAAALMRTRDAIVGAETIVPDAGVASSLDAAHRLKRLDGDHRAAVMAGELLEDLTFTAEEFTPAEATARTMTVLRRTAAGGPLSASYVPLAAITRPGLGDFSAATPLVAAYAELRADRAAEIQVQTQHLVPFFASILPIEASRAPAILEAMSLALDMATFVVMRIKLGLGCPRPGQFSDRIQPMIACPSHATLPSGHSTQAFTLATLLTLMNDPSTGVAADSQLYRLACRIAINRTVAGVHFPADSAAGAVLGIQLGRYLIARASLSAPAQVGSGSFDGAAFTDGTTPRDFHYAILNGMVAGTDSSTSFAAATDDVRPAPLWGSLIARAAEEWGQRWS</sequence>
<protein>
    <submittedName>
        <fullName evidence="2">Phosphatase PAP2 family protein</fullName>
    </submittedName>
</protein>
<dbReference type="Proteomes" id="UP001224997">
    <property type="component" value="Unassembled WGS sequence"/>
</dbReference>
<dbReference type="EMBL" id="JAVAMQ010000005">
    <property type="protein sequence ID" value="MDP5307002.1"/>
    <property type="molecule type" value="Genomic_DNA"/>
</dbReference>
<dbReference type="InterPro" id="IPR000326">
    <property type="entry name" value="PAP2/HPO"/>
</dbReference>
<accession>A0ABT9JB13</accession>
<evidence type="ECO:0000259" key="1">
    <source>
        <dbReference type="SMART" id="SM00014"/>
    </source>
</evidence>
<reference evidence="2 3" key="1">
    <citation type="submission" date="2023-08" db="EMBL/GenBank/DDBJ databases">
        <authorList>
            <person name="Park J.-S."/>
        </authorList>
    </citation>
    <scope>NUCLEOTIDE SEQUENCE [LARGE SCALE GENOMIC DNA]</scope>
    <source>
        <strain evidence="2 3">2205BS29-5</strain>
    </source>
</reference>
<gene>
    <name evidence="2" type="ORF">Q5Y72_07840</name>
</gene>
<dbReference type="Pfam" id="PF01569">
    <property type="entry name" value="PAP2"/>
    <property type="match status" value="1"/>
</dbReference>
<dbReference type="SMART" id="SM00014">
    <property type="entry name" value="acidPPc"/>
    <property type="match status" value="1"/>
</dbReference>